<evidence type="ECO:0000313" key="2">
    <source>
        <dbReference type="Proteomes" id="UP001281147"/>
    </source>
</evidence>
<accession>A0ACC3NL68</accession>
<organism evidence="1 2">
    <name type="scientific">Vermiconidia calcicola</name>
    <dbReference type="NCBI Taxonomy" id="1690605"/>
    <lineage>
        <taxon>Eukaryota</taxon>
        <taxon>Fungi</taxon>
        <taxon>Dikarya</taxon>
        <taxon>Ascomycota</taxon>
        <taxon>Pezizomycotina</taxon>
        <taxon>Dothideomycetes</taxon>
        <taxon>Dothideomycetidae</taxon>
        <taxon>Mycosphaerellales</taxon>
        <taxon>Extremaceae</taxon>
        <taxon>Vermiconidia</taxon>
    </lineage>
</organism>
<sequence length="379" mass="42310">MATSPYVNARIAVYGGIRSLTLIAVESFEEQAYQQNPASNVLQEWMASHYDAFRRQHQDLGKQVSGKLIRNPRKLQQEREDREQERRDQEVEQRILSLNARQPTTDDRMIDSIFAPPRTRTNVPSMLHPAAFYKPTPPKPAFRHPSSPSPIFTPPAHTPAVVTCSGPPQPASIPPIPHRPRQYANLPSASPSANNYAASPPRGPYVPAAPAAPALTPQAREPVWRRDMSQQRDVQALAEHRGQALGQDSTPAPSSPRQTACSASTPLSEATPKPTNRSNPSQPAQPSIPGIPEDIQQLACAIRKIGNSRFFNKNPDMPQRKSLKEPPFREHFYASSGALRPTSPLWEYRGDERLFSKEAWEYLLGPEARHTWEVAEREA</sequence>
<dbReference type="Proteomes" id="UP001281147">
    <property type="component" value="Unassembled WGS sequence"/>
</dbReference>
<reference evidence="1" key="1">
    <citation type="submission" date="2023-07" db="EMBL/GenBank/DDBJ databases">
        <title>Black Yeasts Isolated from many extreme environments.</title>
        <authorList>
            <person name="Coleine C."/>
            <person name="Stajich J.E."/>
            <person name="Selbmann L."/>
        </authorList>
    </citation>
    <scope>NUCLEOTIDE SEQUENCE</scope>
    <source>
        <strain evidence="1">CCFEE 5714</strain>
    </source>
</reference>
<name>A0ACC3NL68_9PEZI</name>
<evidence type="ECO:0000313" key="1">
    <source>
        <dbReference type="EMBL" id="KAK3718726.1"/>
    </source>
</evidence>
<proteinExistence type="predicted"/>
<protein>
    <submittedName>
        <fullName evidence="1">Uncharacterized protein</fullName>
    </submittedName>
</protein>
<dbReference type="EMBL" id="JAUTXU010000030">
    <property type="protein sequence ID" value="KAK3718726.1"/>
    <property type="molecule type" value="Genomic_DNA"/>
</dbReference>
<comment type="caution">
    <text evidence="1">The sequence shown here is derived from an EMBL/GenBank/DDBJ whole genome shotgun (WGS) entry which is preliminary data.</text>
</comment>
<keyword evidence="2" id="KW-1185">Reference proteome</keyword>
<gene>
    <name evidence="1" type="ORF">LTR37_004945</name>
</gene>